<reference evidence="1 2" key="1">
    <citation type="journal article" date="2019" name="Int. J. Syst. Evol. Microbiol.">
        <title>The Global Catalogue of Microorganisms (GCM) 10K type strain sequencing project: providing services to taxonomists for standard genome sequencing and annotation.</title>
        <authorList>
            <consortium name="The Broad Institute Genomics Platform"/>
            <consortium name="The Broad Institute Genome Sequencing Center for Infectious Disease"/>
            <person name="Wu L."/>
            <person name="Ma J."/>
        </authorList>
    </citation>
    <scope>NUCLEOTIDE SEQUENCE [LARGE SCALE GENOMIC DNA]</scope>
    <source>
        <strain evidence="1 2">CGMCC 1.12720</strain>
    </source>
</reference>
<proteinExistence type="predicted"/>
<sequence>MSALPGCLAKKSPPELVLGGFFVDDWEGVAAGNDKMRFPCMIRPLNPYLPNGYGLCFGQAPERAIN</sequence>
<comment type="caution">
    <text evidence="1">The sequence shown here is derived from an EMBL/GenBank/DDBJ whole genome shotgun (WGS) entry which is preliminary data.</text>
</comment>
<name>A0ACB5PVM2_9BACT</name>
<protein>
    <submittedName>
        <fullName evidence="1">Uncharacterized protein</fullName>
    </submittedName>
</protein>
<organism evidence="1 2">
    <name type="scientific">Hymenobacter qilianensis</name>
    <dbReference type="NCBI Taxonomy" id="1385715"/>
    <lineage>
        <taxon>Bacteria</taxon>
        <taxon>Pseudomonadati</taxon>
        <taxon>Bacteroidota</taxon>
        <taxon>Cytophagia</taxon>
        <taxon>Cytophagales</taxon>
        <taxon>Hymenobacteraceae</taxon>
        <taxon>Hymenobacter</taxon>
    </lineage>
</organism>
<gene>
    <name evidence="1" type="ORF">GCM10011375_34330</name>
</gene>
<dbReference type="EMBL" id="BMFN01000003">
    <property type="protein sequence ID" value="GGF76446.1"/>
    <property type="molecule type" value="Genomic_DNA"/>
</dbReference>
<keyword evidence="2" id="KW-1185">Reference proteome</keyword>
<dbReference type="Proteomes" id="UP000605392">
    <property type="component" value="Unassembled WGS sequence"/>
</dbReference>
<evidence type="ECO:0000313" key="2">
    <source>
        <dbReference type="Proteomes" id="UP000605392"/>
    </source>
</evidence>
<accession>A0ACB5PVM2</accession>
<evidence type="ECO:0000313" key="1">
    <source>
        <dbReference type="EMBL" id="GGF76446.1"/>
    </source>
</evidence>